<evidence type="ECO:0000313" key="15">
    <source>
        <dbReference type="Proteomes" id="UP000015462"/>
    </source>
</evidence>
<name>A0AB33Z102_9GAMM</name>
<dbReference type="Pfam" id="PF03550">
    <property type="entry name" value="LolB"/>
    <property type="match status" value="1"/>
</dbReference>
<dbReference type="InterPro" id="IPR029046">
    <property type="entry name" value="LolA/LolB/LppX"/>
</dbReference>
<accession>A0AB33Z102</accession>
<dbReference type="CDD" id="cd16326">
    <property type="entry name" value="LolB"/>
    <property type="match status" value="1"/>
</dbReference>
<evidence type="ECO:0000313" key="14">
    <source>
        <dbReference type="EMBL" id="EPD12867.1"/>
    </source>
</evidence>
<evidence type="ECO:0000256" key="7">
    <source>
        <dbReference type="ARBA" id="ARBA00022927"/>
    </source>
</evidence>
<dbReference type="GO" id="GO:0015031">
    <property type="term" value="P:protein transport"/>
    <property type="evidence" value="ECO:0007669"/>
    <property type="project" value="UniProtKB-KW"/>
</dbReference>
<keyword evidence="11" id="KW-0998">Cell outer membrane</keyword>
<dbReference type="SUPFAM" id="SSF89392">
    <property type="entry name" value="Prokaryotic lipoproteins and lipoprotein localization factors"/>
    <property type="match status" value="1"/>
</dbReference>
<comment type="subunit">
    <text evidence="3">Monomer.</text>
</comment>
<dbReference type="GO" id="GO:0009279">
    <property type="term" value="C:cell outer membrane"/>
    <property type="evidence" value="ECO:0007669"/>
    <property type="project" value="UniProtKB-SubCell"/>
</dbReference>
<evidence type="ECO:0000256" key="3">
    <source>
        <dbReference type="ARBA" id="ARBA00011245"/>
    </source>
</evidence>
<dbReference type="Proteomes" id="UP000015462">
    <property type="component" value="Unassembled WGS sequence"/>
</dbReference>
<sequence length="196" mass="22366">MTRCLVCLLLVSQLMACASTSIIKTEESSLPTLHNAEKVLAINEWRLLGRLSVRNMRQSWFTTLEWNHRKGIDDLTLSTSLGGVVAKILYSKQGILLTDEEGVLQHVSEEELASLLGYSAPLKHMKYWVRGVLSPEFQGPSSREYLDDTVLFEQGGWNVQLERFQSYGEVVLPARVTLIKEDLKIKLVVDKWWMEK</sequence>
<feature type="chain" id="PRO_5044204463" description="Outer-membrane lipoprotein LolB" evidence="13">
    <location>
        <begin position="19"/>
        <end position="196"/>
    </location>
</feature>
<keyword evidence="10" id="KW-0143">Chaperone</keyword>
<evidence type="ECO:0000256" key="13">
    <source>
        <dbReference type="SAM" id="SignalP"/>
    </source>
</evidence>
<evidence type="ECO:0000256" key="8">
    <source>
        <dbReference type="ARBA" id="ARBA00023136"/>
    </source>
</evidence>
<keyword evidence="5" id="KW-0813">Transport</keyword>
<dbReference type="RefSeq" id="WP_016390628.1">
    <property type="nucleotide sequence ID" value="NZ_KE646808.1"/>
</dbReference>
<keyword evidence="6 13" id="KW-0732">Signal</keyword>
<evidence type="ECO:0000256" key="11">
    <source>
        <dbReference type="ARBA" id="ARBA00023237"/>
    </source>
</evidence>
<comment type="subcellular location">
    <subcellularLocation>
        <location evidence="1">Cell outer membrane</location>
        <topology evidence="1">Lipid-anchor</topology>
    </subcellularLocation>
</comment>
<dbReference type="EMBL" id="ASHL01000006">
    <property type="protein sequence ID" value="EPD12867.1"/>
    <property type="molecule type" value="Genomic_DNA"/>
</dbReference>
<dbReference type="AlphaFoldDB" id="A0AB33Z102"/>
<dbReference type="Gene3D" id="2.50.20.10">
    <property type="entry name" value="Lipoprotein localisation LolA/LolB/LppX"/>
    <property type="match status" value="1"/>
</dbReference>
<evidence type="ECO:0000256" key="2">
    <source>
        <dbReference type="ARBA" id="ARBA00009696"/>
    </source>
</evidence>
<gene>
    <name evidence="14" type="ORF">L196_08356</name>
</gene>
<dbReference type="NCBIfam" id="TIGR00548">
    <property type="entry name" value="lolB"/>
    <property type="match status" value="1"/>
</dbReference>
<reference evidence="14 15" key="1">
    <citation type="journal article" date="2013" name="Genome Announc.">
        <title>Genome Sequence of the Pyrene- and Fluoranthene-Degrading Bacterium Cycloclasticus sp. Strain PY97M.</title>
        <authorList>
            <person name="Cui Z."/>
            <person name="Xu G."/>
            <person name="Li Q."/>
            <person name="Gao W."/>
            <person name="Zheng L."/>
        </authorList>
    </citation>
    <scope>NUCLEOTIDE SEQUENCE [LARGE SCALE GENOMIC DNA]</scope>
    <source>
        <strain evidence="14 15">PY97M</strain>
    </source>
</reference>
<keyword evidence="9" id="KW-0564">Palmitate</keyword>
<keyword evidence="8" id="KW-0472">Membrane</keyword>
<evidence type="ECO:0000256" key="1">
    <source>
        <dbReference type="ARBA" id="ARBA00004459"/>
    </source>
</evidence>
<comment type="caution">
    <text evidence="14">The sequence shown here is derived from an EMBL/GenBank/DDBJ whole genome shotgun (WGS) entry which is preliminary data.</text>
</comment>
<organism evidence="14 15">
    <name type="scientific">Cycloclasticus pugetii</name>
    <dbReference type="NCBI Taxonomy" id="34068"/>
    <lineage>
        <taxon>Bacteria</taxon>
        <taxon>Pseudomonadati</taxon>
        <taxon>Pseudomonadota</taxon>
        <taxon>Gammaproteobacteria</taxon>
        <taxon>Thiotrichales</taxon>
        <taxon>Piscirickettsiaceae</taxon>
        <taxon>Cycloclasticus</taxon>
    </lineage>
</organism>
<keyword evidence="12 14" id="KW-0449">Lipoprotein</keyword>
<evidence type="ECO:0000256" key="6">
    <source>
        <dbReference type="ARBA" id="ARBA00022729"/>
    </source>
</evidence>
<keyword evidence="15" id="KW-1185">Reference proteome</keyword>
<protein>
    <recommendedName>
        <fullName evidence="4">Outer-membrane lipoprotein LolB</fullName>
    </recommendedName>
</protein>
<evidence type="ECO:0000256" key="12">
    <source>
        <dbReference type="ARBA" id="ARBA00023288"/>
    </source>
</evidence>
<evidence type="ECO:0000256" key="5">
    <source>
        <dbReference type="ARBA" id="ARBA00022448"/>
    </source>
</evidence>
<evidence type="ECO:0000256" key="4">
    <source>
        <dbReference type="ARBA" id="ARBA00016202"/>
    </source>
</evidence>
<comment type="similarity">
    <text evidence="2">Belongs to the LolB family.</text>
</comment>
<evidence type="ECO:0000256" key="10">
    <source>
        <dbReference type="ARBA" id="ARBA00023186"/>
    </source>
</evidence>
<proteinExistence type="inferred from homology"/>
<dbReference type="InterPro" id="IPR004565">
    <property type="entry name" value="OM_lipoprot_LolB"/>
</dbReference>
<keyword evidence="7" id="KW-0653">Protein transport</keyword>
<evidence type="ECO:0000256" key="9">
    <source>
        <dbReference type="ARBA" id="ARBA00023139"/>
    </source>
</evidence>
<feature type="signal peptide" evidence="13">
    <location>
        <begin position="1"/>
        <end position="18"/>
    </location>
</feature>